<organism evidence="1 2">
    <name type="scientific">Spirosoma arboris</name>
    <dbReference type="NCBI Taxonomy" id="2682092"/>
    <lineage>
        <taxon>Bacteria</taxon>
        <taxon>Pseudomonadati</taxon>
        <taxon>Bacteroidota</taxon>
        <taxon>Cytophagia</taxon>
        <taxon>Cytophagales</taxon>
        <taxon>Cytophagaceae</taxon>
        <taxon>Spirosoma</taxon>
    </lineage>
</organism>
<dbReference type="Gene3D" id="2.60.120.260">
    <property type="entry name" value="Galactose-binding domain-like"/>
    <property type="match status" value="1"/>
</dbReference>
<gene>
    <name evidence="1" type="ORF">GO755_29665</name>
</gene>
<evidence type="ECO:0000313" key="1">
    <source>
        <dbReference type="EMBL" id="MVM34235.1"/>
    </source>
</evidence>
<keyword evidence="2" id="KW-1185">Reference proteome</keyword>
<comment type="caution">
    <text evidence="1">The sequence shown here is derived from an EMBL/GenBank/DDBJ whole genome shotgun (WGS) entry which is preliminary data.</text>
</comment>
<dbReference type="Proteomes" id="UP000436006">
    <property type="component" value="Unassembled WGS sequence"/>
</dbReference>
<reference evidence="1 2" key="1">
    <citation type="submission" date="2019-12" db="EMBL/GenBank/DDBJ databases">
        <title>Spirosoma sp. HMF4905 genome sequencing and assembly.</title>
        <authorList>
            <person name="Kang H."/>
            <person name="Cha I."/>
            <person name="Kim H."/>
            <person name="Joh K."/>
        </authorList>
    </citation>
    <scope>NUCLEOTIDE SEQUENCE [LARGE SCALE GENOMIC DNA]</scope>
    <source>
        <strain evidence="1 2">HMF4905</strain>
    </source>
</reference>
<dbReference type="EMBL" id="WPIN01000015">
    <property type="protein sequence ID" value="MVM34235.1"/>
    <property type="molecule type" value="Genomic_DNA"/>
</dbReference>
<protein>
    <submittedName>
        <fullName evidence="1">Uncharacterized protein</fullName>
    </submittedName>
</protein>
<sequence>MSNIATQSVHFFNNANTNIYNGTMQRDIILYPLTADGEARLEADIEAGVFTITLENGATLSPGTVPPLVEPSPPGFSAYSQTFTGPLDRYIYAASSGTTPTSTDAPFTGLPKTDTNYNFSFTYKTTLSSGSGVAGIKVNGVDQKTVTLEAATGGTRTVTGTLSLLAGNNTITFVLDSGTMPYTVMSFTITRAAGA</sequence>
<accession>A0A7K1SKD7</accession>
<proteinExistence type="predicted"/>
<dbReference type="AlphaFoldDB" id="A0A7K1SKD7"/>
<name>A0A7K1SKD7_9BACT</name>
<dbReference type="RefSeq" id="WP_157589063.1">
    <property type="nucleotide sequence ID" value="NZ_WPIN01000015.1"/>
</dbReference>
<evidence type="ECO:0000313" key="2">
    <source>
        <dbReference type="Proteomes" id="UP000436006"/>
    </source>
</evidence>